<evidence type="ECO:0000313" key="2">
    <source>
        <dbReference type="Proteomes" id="UP001183388"/>
    </source>
</evidence>
<proteinExistence type="predicted"/>
<name>A0ABU2LDM3_9ACTN</name>
<dbReference type="RefSeq" id="WP_311632638.1">
    <property type="nucleotide sequence ID" value="NZ_JAVREN010000043.1"/>
</dbReference>
<keyword evidence="2" id="KW-1185">Reference proteome</keyword>
<evidence type="ECO:0008006" key="3">
    <source>
        <dbReference type="Google" id="ProtNLM"/>
    </source>
</evidence>
<sequence length="123" mass="14071">MTDPARPLLGYLRALPDLPDHALDHLCDELRRFAERENFVLLDVYVERQWLQDAAWDVLVERCARDQVRHVVVPTYEHLHVMPALSVVMQRAVEAAIDGYVWFVHPDATVPPRPLPGLRGVGT</sequence>
<evidence type="ECO:0000313" key="1">
    <source>
        <dbReference type="EMBL" id="MDT0309676.1"/>
    </source>
</evidence>
<organism evidence="1 2">
    <name type="scientific">Streptomyces boetiae</name>
    <dbReference type="NCBI Taxonomy" id="3075541"/>
    <lineage>
        <taxon>Bacteria</taxon>
        <taxon>Bacillati</taxon>
        <taxon>Actinomycetota</taxon>
        <taxon>Actinomycetes</taxon>
        <taxon>Kitasatosporales</taxon>
        <taxon>Streptomycetaceae</taxon>
        <taxon>Streptomyces</taxon>
    </lineage>
</organism>
<dbReference type="Proteomes" id="UP001183388">
    <property type="component" value="Unassembled WGS sequence"/>
</dbReference>
<reference evidence="2" key="1">
    <citation type="submission" date="2023-07" db="EMBL/GenBank/DDBJ databases">
        <title>30 novel species of actinomycetes from the DSMZ collection.</title>
        <authorList>
            <person name="Nouioui I."/>
        </authorList>
    </citation>
    <scope>NUCLEOTIDE SEQUENCE [LARGE SCALE GENOMIC DNA]</scope>
    <source>
        <strain evidence="2">DSM 44917</strain>
    </source>
</reference>
<accession>A0ABU2LDM3</accession>
<gene>
    <name evidence="1" type="ORF">RM780_22345</name>
</gene>
<dbReference type="EMBL" id="JAVREN010000043">
    <property type="protein sequence ID" value="MDT0309676.1"/>
    <property type="molecule type" value="Genomic_DNA"/>
</dbReference>
<protein>
    <recommendedName>
        <fullName evidence="3">Resolvase/invertase-type recombinase catalytic domain-containing protein</fullName>
    </recommendedName>
</protein>
<comment type="caution">
    <text evidence="1">The sequence shown here is derived from an EMBL/GenBank/DDBJ whole genome shotgun (WGS) entry which is preliminary data.</text>
</comment>